<dbReference type="Gene3D" id="1.10.287.2900">
    <property type="match status" value="1"/>
</dbReference>
<reference evidence="11" key="1">
    <citation type="submission" date="2021-11" db="EMBL/GenBank/DDBJ databases">
        <authorList>
            <person name="Schell T."/>
        </authorList>
    </citation>
    <scope>NUCLEOTIDE SEQUENCE</scope>
    <source>
        <strain evidence="11">M5</strain>
    </source>
</reference>
<feature type="region of interest" description="Disordered" evidence="9">
    <location>
        <begin position="97"/>
        <end position="136"/>
    </location>
</feature>
<keyword evidence="4" id="KW-0560">Oxidoreductase</keyword>
<dbReference type="PANTHER" id="PTHR21622">
    <property type="entry name" value="COILED-COIL-HELIX-COILED-COIL-HELIX DOMAIN CONTAINING 4"/>
    <property type="match status" value="1"/>
</dbReference>
<comment type="subcellular location">
    <subcellularLocation>
        <location evidence="1">Mitochondrion</location>
    </subcellularLocation>
</comment>
<evidence type="ECO:0000256" key="5">
    <source>
        <dbReference type="ARBA" id="ARBA00023010"/>
    </source>
</evidence>
<evidence type="ECO:0000256" key="6">
    <source>
        <dbReference type="ARBA" id="ARBA00023128"/>
    </source>
</evidence>
<keyword evidence="5" id="KW-0811">Translocation</keyword>
<accession>A0A8J2RXE5</accession>
<sequence>MSYCKEEGKDKIVFLTPEDLQKPSTVTFPDEEDPPGLMLPNGEINWDCPCLGGMATGPCGVEFREAFSCFHYSSAEPKGSDCFESFKAMQDCMSNYPTLYGNDDKPGEDEEENEVPKEESKESSNEESNSENQTKT</sequence>
<dbReference type="PANTHER" id="PTHR21622:SF0">
    <property type="entry name" value="COILED-COIL-HELIX-COILED-COIL-HELIX DOMAIN CONTAINING 4"/>
    <property type="match status" value="1"/>
</dbReference>
<evidence type="ECO:0000256" key="3">
    <source>
        <dbReference type="ARBA" id="ARBA00022927"/>
    </source>
</evidence>
<keyword evidence="6" id="KW-0496">Mitochondrion</keyword>
<dbReference type="InterPro" id="IPR010625">
    <property type="entry name" value="CHCH"/>
</dbReference>
<protein>
    <recommendedName>
        <fullName evidence="10">CHCH domain-containing protein</fullName>
    </recommendedName>
</protein>
<evidence type="ECO:0000256" key="8">
    <source>
        <dbReference type="ARBA" id="ARBA00023284"/>
    </source>
</evidence>
<organism evidence="11 12">
    <name type="scientific">Daphnia galeata</name>
    <dbReference type="NCBI Taxonomy" id="27404"/>
    <lineage>
        <taxon>Eukaryota</taxon>
        <taxon>Metazoa</taxon>
        <taxon>Ecdysozoa</taxon>
        <taxon>Arthropoda</taxon>
        <taxon>Crustacea</taxon>
        <taxon>Branchiopoda</taxon>
        <taxon>Diplostraca</taxon>
        <taxon>Cladocera</taxon>
        <taxon>Anomopoda</taxon>
        <taxon>Daphniidae</taxon>
        <taxon>Daphnia</taxon>
    </lineage>
</organism>
<comment type="caution">
    <text evidence="11">The sequence shown here is derived from an EMBL/GenBank/DDBJ whole genome shotgun (WGS) entry which is preliminary data.</text>
</comment>
<keyword evidence="2" id="KW-0813">Transport</keyword>
<keyword evidence="3" id="KW-0653">Protein transport</keyword>
<gene>
    <name evidence="11" type="ORF">DGAL_LOCUS13641</name>
</gene>
<evidence type="ECO:0000256" key="9">
    <source>
        <dbReference type="SAM" id="MobiDB-lite"/>
    </source>
</evidence>
<keyword evidence="7" id="KW-1015">Disulfide bond</keyword>
<dbReference type="AlphaFoldDB" id="A0A8J2RXE5"/>
<evidence type="ECO:0000256" key="1">
    <source>
        <dbReference type="ARBA" id="ARBA00004173"/>
    </source>
</evidence>
<evidence type="ECO:0000256" key="7">
    <source>
        <dbReference type="ARBA" id="ARBA00023157"/>
    </source>
</evidence>
<proteinExistence type="predicted"/>
<dbReference type="Pfam" id="PF06747">
    <property type="entry name" value="CHCH"/>
    <property type="match status" value="1"/>
</dbReference>
<dbReference type="PROSITE" id="PS51808">
    <property type="entry name" value="CHCH"/>
    <property type="match status" value="1"/>
</dbReference>
<dbReference type="InterPro" id="IPR039289">
    <property type="entry name" value="CHCHD4"/>
</dbReference>
<keyword evidence="8" id="KW-0676">Redox-active center</keyword>
<name>A0A8J2RXE5_9CRUS</name>
<dbReference type="EMBL" id="CAKKLH010000300">
    <property type="protein sequence ID" value="CAH0110141.1"/>
    <property type="molecule type" value="Genomic_DNA"/>
</dbReference>
<evidence type="ECO:0000259" key="10">
    <source>
        <dbReference type="Pfam" id="PF06747"/>
    </source>
</evidence>
<dbReference type="GO" id="GO:0015035">
    <property type="term" value="F:protein-disulfide reductase activity"/>
    <property type="evidence" value="ECO:0007669"/>
    <property type="project" value="InterPro"/>
</dbReference>
<dbReference type="OrthoDB" id="7481291at2759"/>
<keyword evidence="12" id="KW-1185">Reference proteome</keyword>
<dbReference type="GO" id="GO:0045041">
    <property type="term" value="P:protein import into mitochondrial intermembrane space"/>
    <property type="evidence" value="ECO:0007669"/>
    <property type="project" value="InterPro"/>
</dbReference>
<feature type="compositionally biased region" description="Basic and acidic residues" evidence="9">
    <location>
        <begin position="114"/>
        <end position="124"/>
    </location>
</feature>
<dbReference type="GO" id="GO:0005758">
    <property type="term" value="C:mitochondrial intermembrane space"/>
    <property type="evidence" value="ECO:0007669"/>
    <property type="project" value="TreeGrafter"/>
</dbReference>
<dbReference type="Proteomes" id="UP000789390">
    <property type="component" value="Unassembled WGS sequence"/>
</dbReference>
<evidence type="ECO:0000313" key="12">
    <source>
        <dbReference type="Proteomes" id="UP000789390"/>
    </source>
</evidence>
<feature type="domain" description="CHCH" evidence="10">
    <location>
        <begin position="59"/>
        <end position="95"/>
    </location>
</feature>
<evidence type="ECO:0000256" key="4">
    <source>
        <dbReference type="ARBA" id="ARBA00023002"/>
    </source>
</evidence>
<evidence type="ECO:0000256" key="2">
    <source>
        <dbReference type="ARBA" id="ARBA00022448"/>
    </source>
</evidence>
<evidence type="ECO:0000313" key="11">
    <source>
        <dbReference type="EMBL" id="CAH0110141.1"/>
    </source>
</evidence>
<feature type="compositionally biased region" description="Low complexity" evidence="9">
    <location>
        <begin position="126"/>
        <end position="136"/>
    </location>
</feature>